<feature type="region of interest" description="Disordered" evidence="2">
    <location>
        <begin position="251"/>
        <end position="300"/>
    </location>
</feature>
<protein>
    <submittedName>
        <fullName evidence="3">Protein saf4</fullName>
    </submittedName>
</protein>
<evidence type="ECO:0000313" key="4">
    <source>
        <dbReference type="Proteomes" id="UP001151582"/>
    </source>
</evidence>
<reference evidence="3" key="1">
    <citation type="submission" date="2022-07" db="EMBL/GenBank/DDBJ databases">
        <title>Phylogenomic reconstructions and comparative analyses of Kickxellomycotina fungi.</title>
        <authorList>
            <person name="Reynolds N.K."/>
            <person name="Stajich J.E."/>
            <person name="Barry K."/>
            <person name="Grigoriev I.V."/>
            <person name="Crous P."/>
            <person name="Smith M.E."/>
        </authorList>
    </citation>
    <scope>NUCLEOTIDE SEQUENCE</scope>
    <source>
        <strain evidence="3">RSA 567</strain>
    </source>
</reference>
<dbReference type="GO" id="GO:0071014">
    <property type="term" value="C:post-mRNA release spliceosomal complex"/>
    <property type="evidence" value="ECO:0007669"/>
    <property type="project" value="TreeGrafter"/>
</dbReference>
<dbReference type="PANTHER" id="PTHR12111:SF2">
    <property type="entry name" value="SPLICING FACTOR YJU2B-RELATED"/>
    <property type="match status" value="1"/>
</dbReference>
<comment type="similarity">
    <text evidence="1">Belongs to the CWC16 family.</text>
</comment>
<evidence type="ECO:0000313" key="3">
    <source>
        <dbReference type="EMBL" id="KAJ1983918.1"/>
    </source>
</evidence>
<accession>A0A9W8EFE7</accession>
<evidence type="ECO:0000256" key="2">
    <source>
        <dbReference type="SAM" id="MobiDB-lite"/>
    </source>
</evidence>
<dbReference type="PANTHER" id="PTHR12111">
    <property type="entry name" value="SPLICING FACTOR YJU2"/>
    <property type="match status" value="1"/>
</dbReference>
<dbReference type="GO" id="GO:0005684">
    <property type="term" value="C:U2-type spliceosomal complex"/>
    <property type="evidence" value="ECO:0007669"/>
    <property type="project" value="TreeGrafter"/>
</dbReference>
<dbReference type="Proteomes" id="UP001151582">
    <property type="component" value="Unassembled WGS sequence"/>
</dbReference>
<name>A0A9W8EFE7_9FUNG</name>
<dbReference type="AlphaFoldDB" id="A0A9W8EFE7"/>
<dbReference type="Pfam" id="PF04502">
    <property type="entry name" value="Saf4_Yju2"/>
    <property type="match status" value="1"/>
</dbReference>
<gene>
    <name evidence="3" type="primary">saf4</name>
    <name evidence="3" type="ORF">H4R34_000973</name>
</gene>
<sequence length="300" mass="34058">MAERKAVNKYYPPDWDPSKGTVNQLSGQHPLRDRARKLAEGILVVRFELPFPIWCQGCNRHIARGVRFNAEKQTVGQYHSTPILSFRMKCHLCDNRFVIQTDPQNAEYVVTKGARCKIETWDPKDAQVIELTGDDTKQRLASDSFARLEHHVTDRKKAHAAETELTQLQNANDYRSRFDYDVLRQVRKQFRVAKHKQAEQDRANQALLKRHSLALTLAPEHPDDHQTAKKAIALNSNKTLQNRKHQVAASPIFQPPQPNSSSSRPNASHSAASQLKATVLKTSLSPKLRGPSTHSASKRR</sequence>
<dbReference type="OrthoDB" id="360327at2759"/>
<organism evidence="3 4">
    <name type="scientific">Dimargaris verticillata</name>
    <dbReference type="NCBI Taxonomy" id="2761393"/>
    <lineage>
        <taxon>Eukaryota</taxon>
        <taxon>Fungi</taxon>
        <taxon>Fungi incertae sedis</taxon>
        <taxon>Zoopagomycota</taxon>
        <taxon>Kickxellomycotina</taxon>
        <taxon>Dimargaritomycetes</taxon>
        <taxon>Dimargaritales</taxon>
        <taxon>Dimargaritaceae</taxon>
        <taxon>Dimargaris</taxon>
    </lineage>
</organism>
<dbReference type="EMBL" id="JANBQB010000036">
    <property type="protein sequence ID" value="KAJ1983918.1"/>
    <property type="molecule type" value="Genomic_DNA"/>
</dbReference>
<dbReference type="GO" id="GO:0000398">
    <property type="term" value="P:mRNA splicing, via spliceosome"/>
    <property type="evidence" value="ECO:0007669"/>
    <property type="project" value="InterPro"/>
</dbReference>
<proteinExistence type="inferred from homology"/>
<comment type="caution">
    <text evidence="3">The sequence shown here is derived from an EMBL/GenBank/DDBJ whole genome shotgun (WGS) entry which is preliminary data.</text>
</comment>
<keyword evidence="4" id="KW-1185">Reference proteome</keyword>
<feature type="compositionally biased region" description="Low complexity" evidence="2">
    <location>
        <begin position="259"/>
        <end position="273"/>
    </location>
</feature>
<dbReference type="InterPro" id="IPR007590">
    <property type="entry name" value="Saf4/Yju2"/>
</dbReference>
<evidence type="ECO:0000256" key="1">
    <source>
        <dbReference type="ARBA" id="ARBA00005595"/>
    </source>
</evidence>